<comment type="cofactor">
    <cofactor evidence="1">
        <name>Mg(2+)</name>
        <dbReference type="ChEBI" id="CHEBI:18420"/>
    </cofactor>
    <text evidence="1">Binds 1 Mg(2+) ion per subunit.</text>
</comment>
<dbReference type="SUPFAM" id="SSF52540">
    <property type="entry name" value="P-loop containing nucleoside triphosphate hydrolases"/>
    <property type="match status" value="1"/>
</dbReference>
<dbReference type="OrthoDB" id="10265645at2759"/>
<dbReference type="GO" id="GO:0005737">
    <property type="term" value="C:cytoplasm"/>
    <property type="evidence" value="ECO:0007669"/>
    <property type="project" value="UniProtKB-SubCell"/>
</dbReference>
<dbReference type="InterPro" id="IPR001114">
    <property type="entry name" value="Adenylosuccinate_synthetase"/>
</dbReference>
<comment type="caution">
    <text evidence="1">Lacks conserved residue(s) required for the propagation of feature annotation.</text>
</comment>
<keyword evidence="4" id="KW-1185">Reference proteome</keyword>
<feature type="transmembrane region" description="Helical" evidence="2">
    <location>
        <begin position="93"/>
        <end position="111"/>
    </location>
</feature>
<evidence type="ECO:0000313" key="3">
    <source>
        <dbReference type="EMBL" id="VEL12683.1"/>
    </source>
</evidence>
<dbReference type="GO" id="GO:0005525">
    <property type="term" value="F:GTP binding"/>
    <property type="evidence" value="ECO:0007669"/>
    <property type="project" value="UniProtKB-UniRule"/>
</dbReference>
<dbReference type="UniPathway" id="UPA00075">
    <property type="reaction ID" value="UER00335"/>
</dbReference>
<gene>
    <name evidence="3" type="ORF">PXEA_LOCUS6123</name>
</gene>
<dbReference type="Proteomes" id="UP000784294">
    <property type="component" value="Unassembled WGS sequence"/>
</dbReference>
<feature type="binding site" evidence="1">
    <location>
        <position position="41"/>
    </location>
    <ligand>
        <name>GTP</name>
        <dbReference type="ChEBI" id="CHEBI:37565"/>
    </ligand>
</feature>
<comment type="catalytic activity">
    <reaction evidence="1">
        <text>IMP + L-aspartate + GTP = N(6)-(1,2-dicarboxyethyl)-AMP + GDP + phosphate + 2 H(+)</text>
        <dbReference type="Rhea" id="RHEA:15753"/>
        <dbReference type="ChEBI" id="CHEBI:15378"/>
        <dbReference type="ChEBI" id="CHEBI:29991"/>
        <dbReference type="ChEBI" id="CHEBI:37565"/>
        <dbReference type="ChEBI" id="CHEBI:43474"/>
        <dbReference type="ChEBI" id="CHEBI:57567"/>
        <dbReference type="ChEBI" id="CHEBI:58053"/>
        <dbReference type="ChEBI" id="CHEBI:58189"/>
        <dbReference type="EC" id="6.3.4.4"/>
    </reaction>
</comment>
<comment type="caution">
    <text evidence="3">The sequence shown here is derived from an EMBL/GenBank/DDBJ whole genome shotgun (WGS) entry which is preliminary data.</text>
</comment>
<proteinExistence type="inferred from homology"/>
<dbReference type="Pfam" id="PF00709">
    <property type="entry name" value="Adenylsucc_synt"/>
    <property type="match status" value="1"/>
</dbReference>
<comment type="pathway">
    <text evidence="1">Purine metabolism; AMP biosynthesis via de novo pathway; AMP from IMP: step 1/2.</text>
</comment>
<dbReference type="HAMAP" id="MF_00011">
    <property type="entry name" value="Adenylosucc_synth"/>
    <property type="match status" value="1"/>
</dbReference>
<dbReference type="GO" id="GO:0004019">
    <property type="term" value="F:adenylosuccinate synthase activity"/>
    <property type="evidence" value="ECO:0007669"/>
    <property type="project" value="UniProtKB-UniRule"/>
</dbReference>
<name>A0A448WIR5_9PLAT</name>
<feature type="binding site" evidence="1">
    <location>
        <begin position="67"/>
        <end position="69"/>
    </location>
    <ligand>
        <name>GTP</name>
        <dbReference type="ChEBI" id="CHEBI:37565"/>
    </ligand>
</feature>
<dbReference type="EC" id="6.3.4.4" evidence="1"/>
<keyword evidence="1" id="KW-0342">GTP-binding</keyword>
<evidence type="ECO:0000256" key="2">
    <source>
        <dbReference type="SAM" id="Phobius"/>
    </source>
</evidence>
<organism evidence="3 4">
    <name type="scientific">Protopolystoma xenopodis</name>
    <dbReference type="NCBI Taxonomy" id="117903"/>
    <lineage>
        <taxon>Eukaryota</taxon>
        <taxon>Metazoa</taxon>
        <taxon>Spiralia</taxon>
        <taxon>Lophotrochozoa</taxon>
        <taxon>Platyhelminthes</taxon>
        <taxon>Monogenea</taxon>
        <taxon>Polyopisthocotylea</taxon>
        <taxon>Polystomatidea</taxon>
        <taxon>Polystomatidae</taxon>
        <taxon>Protopolystoma</taxon>
    </lineage>
</organism>
<accession>A0A448WIR5</accession>
<dbReference type="PANTHER" id="PTHR11846">
    <property type="entry name" value="ADENYLOSUCCINATE SYNTHETASE"/>
    <property type="match status" value="1"/>
</dbReference>
<keyword evidence="1" id="KW-0436">Ligase</keyword>
<keyword evidence="2" id="KW-0812">Transmembrane</keyword>
<feature type="binding site" evidence="1">
    <location>
        <begin position="35"/>
        <end position="41"/>
    </location>
    <ligand>
        <name>substrate</name>
    </ligand>
</feature>
<keyword evidence="1" id="KW-0547">Nucleotide-binding</keyword>
<comment type="function">
    <text evidence="1">Plays an important role in the de novo pathway and in the salvage pathway of purine nucleotide biosynthesis. Catalyzes the first commited step in the biosynthesis of AMP from IMP.</text>
</comment>
<comment type="subcellular location">
    <subcellularLocation>
        <location evidence="1">Cytoplasm</location>
    </subcellularLocation>
</comment>
<reference evidence="3" key="1">
    <citation type="submission" date="2018-11" db="EMBL/GenBank/DDBJ databases">
        <authorList>
            <consortium name="Pathogen Informatics"/>
        </authorList>
    </citation>
    <scope>NUCLEOTIDE SEQUENCE</scope>
</reference>
<dbReference type="GO" id="GO:0044208">
    <property type="term" value="P:'de novo' AMP biosynthetic process"/>
    <property type="evidence" value="ECO:0007669"/>
    <property type="project" value="UniProtKB-UniRule"/>
</dbReference>
<keyword evidence="1" id="KW-0963">Cytoplasm</keyword>
<protein>
    <recommendedName>
        <fullName evidence="1">Adenylosuccinate synthetase</fullName>
        <shortName evidence="1">AMPSase</shortName>
        <shortName evidence="1">AdSS</shortName>
        <ecNumber evidence="1">6.3.4.4</ecNumber>
    </recommendedName>
    <alternativeName>
        <fullName evidence="1">IMP--aspartate ligase</fullName>
    </alternativeName>
</protein>
<dbReference type="AlphaFoldDB" id="A0A448WIR5"/>
<dbReference type="GO" id="GO:0046040">
    <property type="term" value="P:IMP metabolic process"/>
    <property type="evidence" value="ECO:0007669"/>
    <property type="project" value="TreeGrafter"/>
</dbReference>
<comment type="subunit">
    <text evidence="1">Homodimer.</text>
</comment>
<keyword evidence="1" id="KW-0479">Metal-binding</keyword>
<dbReference type="PANTHER" id="PTHR11846:SF0">
    <property type="entry name" value="ADENYLOSUCCINATE SYNTHETASE"/>
    <property type="match status" value="1"/>
</dbReference>
<comment type="similarity">
    <text evidence="1">Belongs to the adenylosuccinate synthetase family.</text>
</comment>
<keyword evidence="1" id="KW-0658">Purine biosynthesis</keyword>
<keyword evidence="2" id="KW-0472">Membrane</keyword>
<dbReference type="SMART" id="SM00788">
    <property type="entry name" value="Adenylsucc_synt"/>
    <property type="match status" value="1"/>
</dbReference>
<dbReference type="GO" id="GO:0000287">
    <property type="term" value="F:magnesium ion binding"/>
    <property type="evidence" value="ECO:0007669"/>
    <property type="project" value="UniProtKB-UniRule"/>
</dbReference>
<keyword evidence="2" id="KW-1133">Transmembrane helix</keyword>
<dbReference type="InterPro" id="IPR042111">
    <property type="entry name" value="Adenylosuccinate_synth_dom3"/>
</dbReference>
<keyword evidence="1" id="KW-0460">Magnesium</keyword>
<feature type="binding site" evidence="1">
    <location>
        <position position="39"/>
    </location>
    <ligand>
        <name>IMP</name>
        <dbReference type="ChEBI" id="CHEBI:58053"/>
    </ligand>
</feature>
<dbReference type="Gene3D" id="3.90.170.10">
    <property type="entry name" value="Adenylosuccinate Synthetase, subunit A, domain 3"/>
    <property type="match status" value="1"/>
</dbReference>
<evidence type="ECO:0000313" key="4">
    <source>
        <dbReference type="Proteomes" id="UP000784294"/>
    </source>
</evidence>
<evidence type="ECO:0000256" key="1">
    <source>
        <dbReference type="HAMAP-Rule" id="MF_03125"/>
    </source>
</evidence>
<dbReference type="EMBL" id="CAAALY010015509">
    <property type="protein sequence ID" value="VEL12683.1"/>
    <property type="molecule type" value="Genomic_DNA"/>
</dbReference>
<sequence length="137" mass="15693">MLRSYTTRVGSGHFPTELTDEIGQHLQNIGQEWGVTTKRRRRVGWLDAVMVRYAHCINGFTAVALTKLDILDGLNEVYSFDTSKVFIRLFESLIANFLCLFIITFTCYIAFNLPTMSHPLSITLSLGLFRRQQARET</sequence>
<dbReference type="InterPro" id="IPR027417">
    <property type="entry name" value="P-loop_NTPase"/>
</dbReference>